<dbReference type="HOGENOM" id="CLU_446047_0_0_0"/>
<sequence length="521" mass="57047">MSKGTVFWLMGLVSLLLGVVAAPPVGARVETPTRLLKAYWYTKILGGALHRETQGMVYRPGQFDAGLVLDPEDGLTVEDPGPYRGVDVLLTVNWGTGTTYTRPDYHRIVLNREARVGVIWYGTPEERPEWLSGWERGQDIVVNGTPVPTFWTQLPAGPHDLGSVESKAPRIYTILLAEADGSPSPVPPAPVGLEPPKPNATCPSWVHDQYTVQGPDGRVYRTWHPQIDPVYWCYFRHEHGSDPSRFAGYPQVQPLFNYTSPAESHAGFKVLVTEKDGVSLMITWHADTSSAQRVCLRYHTLDIALADAATGEVLAHTHQEADFGIAYIVKPGTAALQPLRPRNCPENAALDPGTVPGRRNLTPATAGAGHEAWQAVPGPALPLLGSLVLVVDNPITRCADPATCDTLIPGGPNDGTRRWFTISGSTQGLILDGTRVLEARFCTDPRGQVLRDCNAPDAVTQYVKPGVRVEIATPRNAQGVTPKFWVEDPWSAFYEFHEANEPMLRMNQNLELQIRPGTDAN</sequence>
<gene>
    <name evidence="1" type="ordered locus">Marky_1659</name>
</gene>
<reference evidence="1 2" key="1">
    <citation type="journal article" date="2012" name="Stand. Genomic Sci.">
        <title>Complete genome sequence of the aerobic, heterotroph Marinithermus hydrothermalis type strain (T1(T)) from a deep-sea hydrothermal vent chimney.</title>
        <authorList>
            <person name="Copeland A."/>
            <person name="Gu W."/>
            <person name="Yasawong M."/>
            <person name="Lapidus A."/>
            <person name="Lucas S."/>
            <person name="Deshpande S."/>
            <person name="Pagani I."/>
            <person name="Tapia R."/>
            <person name="Cheng J.F."/>
            <person name="Goodwin L.A."/>
            <person name="Pitluck S."/>
            <person name="Liolios K."/>
            <person name="Ivanova N."/>
            <person name="Mavromatis K."/>
            <person name="Mikhailova N."/>
            <person name="Pati A."/>
            <person name="Chen A."/>
            <person name="Palaniappan K."/>
            <person name="Land M."/>
            <person name="Pan C."/>
            <person name="Brambilla E.M."/>
            <person name="Rohde M."/>
            <person name="Tindall B.J."/>
            <person name="Sikorski J."/>
            <person name="Goker M."/>
            <person name="Detter J.C."/>
            <person name="Bristow J."/>
            <person name="Eisen J.A."/>
            <person name="Markowitz V."/>
            <person name="Hugenholtz P."/>
            <person name="Kyrpides N.C."/>
            <person name="Klenk H.P."/>
            <person name="Woyke T."/>
        </authorList>
    </citation>
    <scope>NUCLEOTIDE SEQUENCE [LARGE SCALE GENOMIC DNA]</scope>
    <source>
        <strain evidence="2">DSM 14884 / JCM 11576 / T1</strain>
    </source>
</reference>
<organism evidence="1 2">
    <name type="scientific">Marinithermus hydrothermalis (strain DSM 14884 / JCM 11576 / T1)</name>
    <dbReference type="NCBI Taxonomy" id="869210"/>
    <lineage>
        <taxon>Bacteria</taxon>
        <taxon>Thermotogati</taxon>
        <taxon>Deinococcota</taxon>
        <taxon>Deinococci</taxon>
        <taxon>Thermales</taxon>
        <taxon>Thermaceae</taxon>
        <taxon>Marinithermus</taxon>
    </lineage>
</organism>
<dbReference type="RefSeq" id="WP_013704441.1">
    <property type="nucleotide sequence ID" value="NC_015387.1"/>
</dbReference>
<dbReference type="AlphaFoldDB" id="F2NKE5"/>
<dbReference type="KEGG" id="mhd:Marky_1659"/>
<name>F2NKE5_MARHT</name>
<dbReference type="eggNOG" id="ENOG5033ARP">
    <property type="taxonomic scope" value="Bacteria"/>
</dbReference>
<keyword evidence="2" id="KW-1185">Reference proteome</keyword>
<proteinExistence type="predicted"/>
<dbReference type="EMBL" id="CP002630">
    <property type="protein sequence ID" value="AEB12394.1"/>
    <property type="molecule type" value="Genomic_DNA"/>
</dbReference>
<evidence type="ECO:0000313" key="1">
    <source>
        <dbReference type="EMBL" id="AEB12394.1"/>
    </source>
</evidence>
<dbReference type="STRING" id="869210.Marky_1659"/>
<dbReference type="OrthoDB" id="26559at2"/>
<accession>F2NKE5</accession>
<dbReference type="Proteomes" id="UP000007030">
    <property type="component" value="Chromosome"/>
</dbReference>
<protein>
    <submittedName>
        <fullName evidence="1">Uncharacterized protein</fullName>
    </submittedName>
</protein>
<evidence type="ECO:0000313" key="2">
    <source>
        <dbReference type="Proteomes" id="UP000007030"/>
    </source>
</evidence>